<comment type="caution">
    <text evidence="6">The sequence shown here is derived from an EMBL/GenBank/DDBJ whole genome shotgun (WGS) entry which is preliminary data.</text>
</comment>
<evidence type="ECO:0000256" key="3">
    <source>
        <dbReference type="ARBA" id="ARBA00022723"/>
    </source>
</evidence>
<keyword evidence="5" id="KW-0119">Carbohydrate metabolism</keyword>
<evidence type="ECO:0000313" key="7">
    <source>
        <dbReference type="Proteomes" id="UP000286746"/>
    </source>
</evidence>
<sequence length="230" mass="25030">MPAVLYDFDGLLIDSETAGLLSWQRVYAEFGHELDLAHWLSETEAGRGPCMPTERLAELVGKPVDWEAVERRRIVWRDELLVARPGAEDHLAEARRLGFDLAIVSNAPDWWIRQRLDSAGIAPELFEVIICKTEGIARKPAPDAYLAALRELECAAGDALAFEDSPVGIRAARAARIRCVAVPNMVTAHFDLSAADVTLPSLAARPLAEVAGALLTAGCPGVRERSPDGR</sequence>
<gene>
    <name evidence="6" type="ORF">GKJPGBOP_00377</name>
</gene>
<dbReference type="InterPro" id="IPR006439">
    <property type="entry name" value="HAD-SF_hydro_IA"/>
</dbReference>
<dbReference type="NCBIfam" id="TIGR01509">
    <property type="entry name" value="HAD-SF-IA-v3"/>
    <property type="match status" value="1"/>
</dbReference>
<dbReference type="Gene3D" id="3.40.50.1000">
    <property type="entry name" value="HAD superfamily/HAD-like"/>
    <property type="match status" value="1"/>
</dbReference>
<reference evidence="6 7" key="1">
    <citation type="submission" date="2018-11" db="EMBL/GenBank/DDBJ databases">
        <title>Whole genome sequence of Streptomyces paromomycinus NBRC 15454(T).</title>
        <authorList>
            <person name="Komaki H."/>
            <person name="Tamura T."/>
        </authorList>
    </citation>
    <scope>NUCLEOTIDE SEQUENCE [LARGE SCALE GENOMIC DNA]</scope>
    <source>
        <strain evidence="6 7">NBRC 15454</strain>
    </source>
</reference>
<keyword evidence="3" id="KW-0479">Metal-binding</keyword>
<protein>
    <submittedName>
        <fullName evidence="6">Haloacid dehalogenase</fullName>
    </submittedName>
</protein>
<dbReference type="GO" id="GO:0046872">
    <property type="term" value="F:metal ion binding"/>
    <property type="evidence" value="ECO:0007669"/>
    <property type="project" value="UniProtKB-KW"/>
</dbReference>
<dbReference type="PANTHER" id="PTHR46193">
    <property type="entry name" value="6-PHOSPHOGLUCONATE PHOSPHATASE"/>
    <property type="match status" value="1"/>
</dbReference>
<comment type="similarity">
    <text evidence="2">Belongs to the HAD-like hydrolase superfamily. CbbY/CbbZ/Gph/YieH family.</text>
</comment>
<dbReference type="AlphaFoldDB" id="A0A401VUH5"/>
<dbReference type="InterPro" id="IPR023214">
    <property type="entry name" value="HAD_sf"/>
</dbReference>
<dbReference type="GO" id="GO:0003824">
    <property type="term" value="F:catalytic activity"/>
    <property type="evidence" value="ECO:0007669"/>
    <property type="project" value="UniProtKB-ARBA"/>
</dbReference>
<comment type="cofactor">
    <cofactor evidence="1">
        <name>Mg(2+)</name>
        <dbReference type="ChEBI" id="CHEBI:18420"/>
    </cofactor>
</comment>
<dbReference type="RefSeq" id="WP_125051198.1">
    <property type="nucleotide sequence ID" value="NZ_BHZD01000001.1"/>
</dbReference>
<dbReference type="Proteomes" id="UP000286746">
    <property type="component" value="Unassembled WGS sequence"/>
</dbReference>
<dbReference type="InterPro" id="IPR041492">
    <property type="entry name" value="HAD_2"/>
</dbReference>
<dbReference type="InterPro" id="IPR023198">
    <property type="entry name" value="PGP-like_dom2"/>
</dbReference>
<dbReference type="SFLD" id="SFLDG01129">
    <property type="entry name" value="C1.5:_HAD__Beta-PGM__Phosphata"/>
    <property type="match status" value="1"/>
</dbReference>
<keyword evidence="4" id="KW-0460">Magnesium</keyword>
<keyword evidence="7" id="KW-1185">Reference proteome</keyword>
<evidence type="ECO:0000256" key="2">
    <source>
        <dbReference type="ARBA" id="ARBA00006171"/>
    </source>
</evidence>
<dbReference type="Pfam" id="PF13419">
    <property type="entry name" value="HAD_2"/>
    <property type="match status" value="1"/>
</dbReference>
<proteinExistence type="inferred from homology"/>
<organism evidence="6 7">
    <name type="scientific">Streptomyces paromomycinus</name>
    <name type="common">Streptomyces rimosus subsp. paromomycinus</name>
    <dbReference type="NCBI Taxonomy" id="92743"/>
    <lineage>
        <taxon>Bacteria</taxon>
        <taxon>Bacillati</taxon>
        <taxon>Actinomycetota</taxon>
        <taxon>Actinomycetes</taxon>
        <taxon>Kitasatosporales</taxon>
        <taxon>Streptomycetaceae</taxon>
        <taxon>Streptomyces</taxon>
    </lineage>
</organism>
<dbReference type="SFLD" id="SFLDS00003">
    <property type="entry name" value="Haloacid_Dehalogenase"/>
    <property type="match status" value="1"/>
</dbReference>
<name>A0A401VUH5_STREY</name>
<dbReference type="SUPFAM" id="SSF56784">
    <property type="entry name" value="HAD-like"/>
    <property type="match status" value="1"/>
</dbReference>
<evidence type="ECO:0000256" key="4">
    <source>
        <dbReference type="ARBA" id="ARBA00022842"/>
    </source>
</evidence>
<dbReference type="Gene3D" id="1.10.150.240">
    <property type="entry name" value="Putative phosphatase, domain 2"/>
    <property type="match status" value="1"/>
</dbReference>
<dbReference type="InterPro" id="IPR036412">
    <property type="entry name" value="HAD-like_sf"/>
</dbReference>
<evidence type="ECO:0000256" key="5">
    <source>
        <dbReference type="ARBA" id="ARBA00023277"/>
    </source>
</evidence>
<accession>A0A401VUH5</accession>
<evidence type="ECO:0000313" key="6">
    <source>
        <dbReference type="EMBL" id="GCD40724.1"/>
    </source>
</evidence>
<dbReference type="PANTHER" id="PTHR46193:SF18">
    <property type="entry name" value="HEXITOL PHOSPHATASE B"/>
    <property type="match status" value="1"/>
</dbReference>
<dbReference type="InterPro" id="IPR051600">
    <property type="entry name" value="Beta-PGM-like"/>
</dbReference>
<evidence type="ECO:0000256" key="1">
    <source>
        <dbReference type="ARBA" id="ARBA00001946"/>
    </source>
</evidence>
<dbReference type="EMBL" id="BHZD01000001">
    <property type="protein sequence ID" value="GCD40724.1"/>
    <property type="molecule type" value="Genomic_DNA"/>
</dbReference>